<dbReference type="EMBL" id="RPFW01000003">
    <property type="protein sequence ID" value="TVZ04349.1"/>
    <property type="molecule type" value="Genomic_DNA"/>
</dbReference>
<keyword evidence="4" id="KW-1185">Reference proteome</keyword>
<dbReference type="RefSeq" id="WP_145854218.1">
    <property type="nucleotide sequence ID" value="NZ_RPFW01000003.1"/>
</dbReference>
<dbReference type="InterPro" id="IPR036111">
    <property type="entry name" value="Mal/L-sulfo/L-lacto_DH-like_sf"/>
</dbReference>
<dbReference type="OrthoDB" id="924592at2"/>
<sequence>MSSETQAPAKPAKVLVAAGDLKALVAGIFTARGASDADAATVADALVWANLRGIDSHGVSRVPRYTELFDKGESVADAAVTVERPRSAIAIVDAHAAPGPVALTRAADEAIACAREAGIGWASVRGTVHTGAIGYYTSKIAQAGYAAIGVVAGVPNMAYAGAKGAAVATSPLSVAVPAGKHELVLLDMATAVMALGRIAQLKAAGKELPPGVALTADGEPTTDPALAKVPTPVGGAKGAGMSLVFEMLASGLAANPIIPAYHSGSKEGRRHRQNAFLLAVDIAAFLPLDEFTATIDDTVDAIKSLPAADGTAEILVPGERGRRSHAERAAAGIPLGPKVWRELTEIATGLDVPVPAPFGG</sequence>
<evidence type="ECO:0000313" key="3">
    <source>
        <dbReference type="EMBL" id="TVZ04349.1"/>
    </source>
</evidence>
<dbReference type="InterPro" id="IPR043144">
    <property type="entry name" value="Mal/L-sulf/L-lact_DH-like_ah"/>
</dbReference>
<dbReference type="AlphaFoldDB" id="A0A6P2BYX9"/>
<dbReference type="InterPro" id="IPR003767">
    <property type="entry name" value="Malate/L-lactate_DH-like"/>
</dbReference>
<keyword evidence="2" id="KW-0560">Oxidoreductase</keyword>
<organism evidence="3 4">
    <name type="scientific">Trebonia kvetii</name>
    <dbReference type="NCBI Taxonomy" id="2480626"/>
    <lineage>
        <taxon>Bacteria</taxon>
        <taxon>Bacillati</taxon>
        <taxon>Actinomycetota</taxon>
        <taxon>Actinomycetes</taxon>
        <taxon>Streptosporangiales</taxon>
        <taxon>Treboniaceae</taxon>
        <taxon>Trebonia</taxon>
    </lineage>
</organism>
<evidence type="ECO:0000313" key="4">
    <source>
        <dbReference type="Proteomes" id="UP000460272"/>
    </source>
</evidence>
<comment type="caution">
    <text evidence="3">The sequence shown here is derived from an EMBL/GenBank/DDBJ whole genome shotgun (WGS) entry which is preliminary data.</text>
</comment>
<gene>
    <name evidence="3" type="ORF">EAS64_18425</name>
</gene>
<dbReference type="PANTHER" id="PTHR11091">
    <property type="entry name" value="OXIDOREDUCTASE-RELATED"/>
    <property type="match status" value="1"/>
</dbReference>
<dbReference type="Gene3D" id="3.30.1370.60">
    <property type="entry name" value="Hypothetical oxidoreductase yiak, domain 2"/>
    <property type="match status" value="1"/>
</dbReference>
<dbReference type="SUPFAM" id="SSF89733">
    <property type="entry name" value="L-sulfolactate dehydrogenase-like"/>
    <property type="match status" value="1"/>
</dbReference>
<accession>A0A6P2BYX9</accession>
<evidence type="ECO:0000256" key="1">
    <source>
        <dbReference type="ARBA" id="ARBA00006056"/>
    </source>
</evidence>
<dbReference type="Proteomes" id="UP000460272">
    <property type="component" value="Unassembled WGS sequence"/>
</dbReference>
<proteinExistence type="inferred from homology"/>
<dbReference type="PANTHER" id="PTHR11091:SF0">
    <property type="entry name" value="MALATE DEHYDROGENASE"/>
    <property type="match status" value="1"/>
</dbReference>
<name>A0A6P2BYX9_9ACTN</name>
<evidence type="ECO:0000256" key="2">
    <source>
        <dbReference type="ARBA" id="ARBA00023002"/>
    </source>
</evidence>
<dbReference type="GO" id="GO:0016491">
    <property type="term" value="F:oxidoreductase activity"/>
    <property type="evidence" value="ECO:0007669"/>
    <property type="project" value="UniProtKB-KW"/>
</dbReference>
<dbReference type="Gene3D" id="1.10.1530.10">
    <property type="match status" value="1"/>
</dbReference>
<comment type="similarity">
    <text evidence="1">Belongs to the LDH2/MDH2 oxidoreductase family.</text>
</comment>
<dbReference type="InterPro" id="IPR043143">
    <property type="entry name" value="Mal/L-sulf/L-lact_DH-like_NADP"/>
</dbReference>
<dbReference type="Pfam" id="PF02615">
    <property type="entry name" value="Ldh_2"/>
    <property type="match status" value="1"/>
</dbReference>
<protein>
    <submittedName>
        <fullName evidence="3">Ldh family oxidoreductase</fullName>
    </submittedName>
</protein>
<reference evidence="3 4" key="1">
    <citation type="submission" date="2018-11" db="EMBL/GenBank/DDBJ databases">
        <title>Trebonia kvetii gen.nov., sp.nov., a novel acidophilic actinobacterium, and proposal of the new actinobacterial family Treboniaceae fam. nov.</title>
        <authorList>
            <person name="Rapoport D."/>
            <person name="Sagova-Mareckova M."/>
            <person name="Sedlacek I."/>
            <person name="Provaznik J."/>
            <person name="Kralova S."/>
            <person name="Pavlinic D."/>
            <person name="Benes V."/>
            <person name="Kopecky J."/>
        </authorList>
    </citation>
    <scope>NUCLEOTIDE SEQUENCE [LARGE SCALE GENOMIC DNA]</scope>
    <source>
        <strain evidence="3 4">15Tr583</strain>
    </source>
</reference>